<accession>A0A0V0GFR4</accession>
<dbReference type="EMBL" id="GEDG01039909">
    <property type="protein sequence ID" value="JAP06927.1"/>
    <property type="molecule type" value="Transcribed_RNA"/>
</dbReference>
<reference evidence="1" key="1">
    <citation type="submission" date="2015-12" db="EMBL/GenBank/DDBJ databases">
        <title>Gene expression during late stages of embryo sac development: a critical building block for successful pollen-pistil interactions.</title>
        <authorList>
            <person name="Liu Y."/>
            <person name="Joly V."/>
            <person name="Sabar M."/>
            <person name="Matton D.P."/>
        </authorList>
    </citation>
    <scope>NUCLEOTIDE SEQUENCE</scope>
</reference>
<sequence length="86" mass="9619">MQSIFNKKQDSIMLKRLAINLNSKENRTSASCHQARCSPVQKLILTTLAVDLILSASSNHIALHIVTCAFLNTLHWKTVSSIRNVM</sequence>
<protein>
    <submittedName>
        <fullName evidence="1">Putative ovule protein</fullName>
    </submittedName>
</protein>
<organism evidence="1">
    <name type="scientific">Solanum chacoense</name>
    <name type="common">Chaco potato</name>
    <dbReference type="NCBI Taxonomy" id="4108"/>
    <lineage>
        <taxon>Eukaryota</taxon>
        <taxon>Viridiplantae</taxon>
        <taxon>Streptophyta</taxon>
        <taxon>Embryophyta</taxon>
        <taxon>Tracheophyta</taxon>
        <taxon>Spermatophyta</taxon>
        <taxon>Magnoliopsida</taxon>
        <taxon>eudicotyledons</taxon>
        <taxon>Gunneridae</taxon>
        <taxon>Pentapetalae</taxon>
        <taxon>asterids</taxon>
        <taxon>lamiids</taxon>
        <taxon>Solanales</taxon>
        <taxon>Solanaceae</taxon>
        <taxon>Solanoideae</taxon>
        <taxon>Solaneae</taxon>
        <taxon>Solanum</taxon>
    </lineage>
</organism>
<name>A0A0V0GFR4_SOLCH</name>
<proteinExistence type="predicted"/>
<evidence type="ECO:0000313" key="1">
    <source>
        <dbReference type="EMBL" id="JAP06927.1"/>
    </source>
</evidence>
<dbReference type="AlphaFoldDB" id="A0A0V0GFR4"/>